<accession>A0A7T8JXN6</accession>
<keyword evidence="1" id="KW-1133">Transmembrane helix</keyword>
<proteinExistence type="predicted"/>
<sequence>MNPAIYDFLAGLIGDFVEQAALGHTVCLFSLLTVSPLMICQLIVSVLHTYKNLGEFQ</sequence>
<keyword evidence="1" id="KW-0812">Transmembrane</keyword>
<keyword evidence="3" id="KW-1185">Reference proteome</keyword>
<dbReference type="EMBL" id="CP045901">
    <property type="protein sequence ID" value="QQP37675.1"/>
    <property type="molecule type" value="Genomic_DNA"/>
</dbReference>
<organism evidence="2 3">
    <name type="scientific">Caligus rogercresseyi</name>
    <name type="common">Sea louse</name>
    <dbReference type="NCBI Taxonomy" id="217165"/>
    <lineage>
        <taxon>Eukaryota</taxon>
        <taxon>Metazoa</taxon>
        <taxon>Ecdysozoa</taxon>
        <taxon>Arthropoda</taxon>
        <taxon>Crustacea</taxon>
        <taxon>Multicrustacea</taxon>
        <taxon>Hexanauplia</taxon>
        <taxon>Copepoda</taxon>
        <taxon>Siphonostomatoida</taxon>
        <taxon>Caligidae</taxon>
        <taxon>Caligus</taxon>
    </lineage>
</organism>
<evidence type="ECO:0000313" key="3">
    <source>
        <dbReference type="Proteomes" id="UP000595437"/>
    </source>
</evidence>
<dbReference type="AlphaFoldDB" id="A0A7T8JXN6"/>
<reference evidence="3" key="1">
    <citation type="submission" date="2021-01" db="EMBL/GenBank/DDBJ databases">
        <title>Caligus Genome Assembly.</title>
        <authorList>
            <person name="Gallardo-Escarate C."/>
        </authorList>
    </citation>
    <scope>NUCLEOTIDE SEQUENCE [LARGE SCALE GENOMIC DNA]</scope>
</reference>
<dbReference type="Proteomes" id="UP000595437">
    <property type="component" value="Chromosome 12"/>
</dbReference>
<feature type="non-terminal residue" evidence="2">
    <location>
        <position position="57"/>
    </location>
</feature>
<evidence type="ECO:0000256" key="1">
    <source>
        <dbReference type="SAM" id="Phobius"/>
    </source>
</evidence>
<protein>
    <submittedName>
        <fullName evidence="2">Uncharacterized protein</fullName>
    </submittedName>
</protein>
<feature type="transmembrane region" description="Helical" evidence="1">
    <location>
        <begin position="20"/>
        <end position="47"/>
    </location>
</feature>
<name>A0A7T8JXN6_CALRO</name>
<keyword evidence="1" id="KW-0472">Membrane</keyword>
<gene>
    <name evidence="2" type="ORF">FKW44_018036</name>
</gene>
<evidence type="ECO:0000313" key="2">
    <source>
        <dbReference type="EMBL" id="QQP37675.1"/>
    </source>
</evidence>